<proteinExistence type="predicted"/>
<dbReference type="AlphaFoldDB" id="A0AAD3SW16"/>
<gene>
    <name evidence="1" type="ORF">Nepgr_020939</name>
</gene>
<organism evidence="1 2">
    <name type="scientific">Nepenthes gracilis</name>
    <name type="common">Slender pitcher plant</name>
    <dbReference type="NCBI Taxonomy" id="150966"/>
    <lineage>
        <taxon>Eukaryota</taxon>
        <taxon>Viridiplantae</taxon>
        <taxon>Streptophyta</taxon>
        <taxon>Embryophyta</taxon>
        <taxon>Tracheophyta</taxon>
        <taxon>Spermatophyta</taxon>
        <taxon>Magnoliopsida</taxon>
        <taxon>eudicotyledons</taxon>
        <taxon>Gunneridae</taxon>
        <taxon>Pentapetalae</taxon>
        <taxon>Caryophyllales</taxon>
        <taxon>Nepenthaceae</taxon>
        <taxon>Nepenthes</taxon>
    </lineage>
</organism>
<dbReference type="InterPro" id="IPR036188">
    <property type="entry name" value="FAD/NAD-bd_sf"/>
</dbReference>
<evidence type="ECO:0000313" key="2">
    <source>
        <dbReference type="Proteomes" id="UP001279734"/>
    </source>
</evidence>
<sequence>MAVMAGELCLNNVRILMDLGWFDPITSNTYVFAQPPKVKLGCWGILNGPATGAALSELILDGREQVVDLSSFTPARFVAARKG</sequence>
<reference evidence="1" key="1">
    <citation type="submission" date="2023-05" db="EMBL/GenBank/DDBJ databases">
        <title>Nepenthes gracilis genome sequencing.</title>
        <authorList>
            <person name="Fukushima K."/>
        </authorList>
    </citation>
    <scope>NUCLEOTIDE SEQUENCE</scope>
    <source>
        <strain evidence="1">SING2019-196</strain>
    </source>
</reference>
<accession>A0AAD3SW16</accession>
<dbReference type="Proteomes" id="UP001279734">
    <property type="component" value="Unassembled WGS sequence"/>
</dbReference>
<keyword evidence="2" id="KW-1185">Reference proteome</keyword>
<dbReference type="Gene3D" id="3.50.50.60">
    <property type="entry name" value="FAD/NAD(P)-binding domain"/>
    <property type="match status" value="1"/>
</dbReference>
<dbReference type="EMBL" id="BSYO01000020">
    <property type="protein sequence ID" value="GMH19098.1"/>
    <property type="molecule type" value="Genomic_DNA"/>
</dbReference>
<evidence type="ECO:0000313" key="1">
    <source>
        <dbReference type="EMBL" id="GMH19098.1"/>
    </source>
</evidence>
<protein>
    <submittedName>
        <fullName evidence="1">Uncharacterized protein</fullName>
    </submittedName>
</protein>
<name>A0AAD3SW16_NEPGR</name>
<comment type="caution">
    <text evidence="1">The sequence shown here is derived from an EMBL/GenBank/DDBJ whole genome shotgun (WGS) entry which is preliminary data.</text>
</comment>